<dbReference type="InParanoid" id="B3S699"/>
<dbReference type="PANTHER" id="PTHR13375:SF3">
    <property type="entry name" value="THO COMPLEX SUBUNIT 5 HOMOLOG"/>
    <property type="match status" value="1"/>
</dbReference>
<dbReference type="GO" id="GO:0000445">
    <property type="term" value="C:THO complex part of transcription export complex"/>
    <property type="evidence" value="ECO:0000318"/>
    <property type="project" value="GO_Central"/>
</dbReference>
<evidence type="ECO:0000256" key="4">
    <source>
        <dbReference type="SAM" id="Coils"/>
    </source>
</evidence>
<dbReference type="eggNOG" id="KOG2216">
    <property type="taxonomic scope" value="Eukaryota"/>
</dbReference>
<reference evidence="6 7" key="1">
    <citation type="journal article" date="2008" name="Nature">
        <title>The Trichoplax genome and the nature of placozoans.</title>
        <authorList>
            <person name="Srivastava M."/>
            <person name="Begovic E."/>
            <person name="Chapman J."/>
            <person name="Putnam N.H."/>
            <person name="Hellsten U."/>
            <person name="Kawashima T."/>
            <person name="Kuo A."/>
            <person name="Mitros T."/>
            <person name="Salamov A."/>
            <person name="Carpenter M.L."/>
            <person name="Signorovitch A.Y."/>
            <person name="Moreno M.A."/>
            <person name="Kamm K."/>
            <person name="Grimwood J."/>
            <person name="Schmutz J."/>
            <person name="Shapiro H."/>
            <person name="Grigoriev I.V."/>
            <person name="Buss L.W."/>
            <person name="Schierwater B."/>
            <person name="Dellaporta S.L."/>
            <person name="Rokhsar D.S."/>
        </authorList>
    </citation>
    <scope>NUCLEOTIDE SEQUENCE [LARGE SCALE GENOMIC DNA]</scope>
    <source>
        <strain evidence="6 7">Grell-BS-1999</strain>
    </source>
</reference>
<feature type="compositionally biased region" description="Basic and acidic residues" evidence="5">
    <location>
        <begin position="27"/>
        <end position="40"/>
    </location>
</feature>
<dbReference type="OMA" id="EAYCDIV"/>
<dbReference type="PANTHER" id="PTHR13375">
    <property type="entry name" value="FMS INTERACTING PROTEIN"/>
    <property type="match status" value="1"/>
</dbReference>
<dbReference type="GeneID" id="6757081"/>
<dbReference type="Pfam" id="PF09766">
    <property type="entry name" value="FmiP_Thoc5"/>
    <property type="match status" value="1"/>
</dbReference>
<dbReference type="FunCoup" id="B3S699">
    <property type="interactions" value="1430"/>
</dbReference>
<comment type="subcellular location">
    <subcellularLocation>
        <location evidence="1">Nucleus</location>
    </subcellularLocation>
</comment>
<dbReference type="HOGENOM" id="CLU_023759_0_0_1"/>
<dbReference type="KEGG" id="tad:TRIADDRAFT_59730"/>
<proteinExistence type="inferred from homology"/>
<feature type="compositionally biased region" description="Polar residues" evidence="5">
    <location>
        <begin position="8"/>
        <end position="20"/>
    </location>
</feature>
<dbReference type="EMBL" id="DS985252">
    <property type="protein sequence ID" value="EDV21586.1"/>
    <property type="molecule type" value="Genomic_DNA"/>
</dbReference>
<protein>
    <recommendedName>
        <fullName evidence="8">THO complex subunit 5 homolog</fullName>
    </recommendedName>
</protein>
<dbReference type="OrthoDB" id="20582at2759"/>
<evidence type="ECO:0008006" key="8">
    <source>
        <dbReference type="Google" id="ProtNLM"/>
    </source>
</evidence>
<keyword evidence="3" id="KW-0539">Nucleus</keyword>
<dbReference type="InterPro" id="IPR019163">
    <property type="entry name" value="THO_Thoc5"/>
</dbReference>
<dbReference type="AlphaFoldDB" id="B3S699"/>
<dbReference type="GO" id="GO:0003729">
    <property type="term" value="F:mRNA binding"/>
    <property type="evidence" value="ECO:0000318"/>
    <property type="project" value="GO_Central"/>
</dbReference>
<evidence type="ECO:0000313" key="6">
    <source>
        <dbReference type="EMBL" id="EDV21586.1"/>
    </source>
</evidence>
<evidence type="ECO:0000313" key="7">
    <source>
        <dbReference type="Proteomes" id="UP000009022"/>
    </source>
</evidence>
<name>B3S699_TRIAD</name>
<feature type="coiled-coil region" evidence="4">
    <location>
        <begin position="207"/>
        <end position="238"/>
    </location>
</feature>
<dbReference type="GO" id="GO:0006406">
    <property type="term" value="P:mRNA export from nucleus"/>
    <property type="evidence" value="ECO:0000318"/>
    <property type="project" value="GO_Central"/>
</dbReference>
<evidence type="ECO:0000256" key="5">
    <source>
        <dbReference type="SAM" id="MobiDB-lite"/>
    </source>
</evidence>
<evidence type="ECO:0000256" key="2">
    <source>
        <dbReference type="ARBA" id="ARBA00008044"/>
    </source>
</evidence>
<evidence type="ECO:0000256" key="1">
    <source>
        <dbReference type="ARBA" id="ARBA00004123"/>
    </source>
</evidence>
<dbReference type="RefSeq" id="XP_002115734.1">
    <property type="nucleotide sequence ID" value="XM_002115698.1"/>
</dbReference>
<dbReference type="CTD" id="6757081"/>
<comment type="similarity">
    <text evidence="2">Belongs to the THOC5 family.</text>
</comment>
<sequence>MKRRKTIKGQQANKESSPASPSVKIKKSSDEVIKADNEARENKDDDELILQDLIDDPSVFIDKFNQHCEDIKRSMQTIKKVKLYSAENSTREVAKIKPQALMSILSLREINRISQMLCKNAKDSTQEAKQKCESVQLQLENLLYEIVHLKEEISKCGQFKSCGDDITLLEVEEFYRVAPENISLPERTRHDPHQLKLAQLQWELQEREKLAEKCRLAKEEKDRLIKRIEDKRKRIRNLNPLLDSVLTATRPLQDYLSLSISQVDSSSSARYLPRPLYFLFVQANAYQEANDSDIGVTITGDLHKAKQFDQNVVEESIRRASSSQSGQGNKKNLELKNLLTPHPLSVSLRLKESDGNSMALSVYYYPILNICAVKGVKIEVSFKLPDVSSVRQTIEDSSLLSCLFPGDTGKDTPNATNHQQLQSLGLPSFNQFVKEIGNPYIWAQSITGLQFFSLEKEELPMEPAGADLLPNVVNAILARTKSKASLLKQLIALENLQMFPTNSDGKLFPIHTYSQIKEFKVGTDVNIESIKKMSAILNKKLQSGNTTAVSIKFSYRRVKLYAVVLLEPDYPVHPPLTNITISSDQRELTANINADIKCIEAEINVFYQELLEYDSADFMLTNILKRLQVCFEICIESRLKELRDKPVTDLPQRMILQSCRGRDRVKPYKYLENPGCFTTRSTAL</sequence>
<organism evidence="6 7">
    <name type="scientific">Trichoplax adhaerens</name>
    <name type="common">Trichoplax reptans</name>
    <dbReference type="NCBI Taxonomy" id="10228"/>
    <lineage>
        <taxon>Eukaryota</taxon>
        <taxon>Metazoa</taxon>
        <taxon>Placozoa</taxon>
        <taxon>Uniplacotomia</taxon>
        <taxon>Trichoplacea</taxon>
        <taxon>Trichoplacidae</taxon>
        <taxon>Trichoplax</taxon>
    </lineage>
</organism>
<accession>B3S699</accession>
<dbReference type="Proteomes" id="UP000009022">
    <property type="component" value="Unassembled WGS sequence"/>
</dbReference>
<keyword evidence="4" id="KW-0175">Coiled coil</keyword>
<dbReference type="STRING" id="10228.B3S699"/>
<feature type="coiled-coil region" evidence="4">
    <location>
        <begin position="118"/>
        <end position="152"/>
    </location>
</feature>
<feature type="region of interest" description="Disordered" evidence="5">
    <location>
        <begin position="1"/>
        <end position="40"/>
    </location>
</feature>
<evidence type="ECO:0000256" key="3">
    <source>
        <dbReference type="ARBA" id="ARBA00023242"/>
    </source>
</evidence>
<gene>
    <name evidence="6" type="ORF">TRIADDRAFT_59730</name>
</gene>
<keyword evidence="7" id="KW-1185">Reference proteome</keyword>
<dbReference type="PhylomeDB" id="B3S699"/>